<dbReference type="OrthoDB" id="1851158at2"/>
<proteinExistence type="predicted"/>
<dbReference type="STRING" id="411467.BACCAP_01577"/>
<dbReference type="EMBL" id="AAXG02000010">
    <property type="protein sequence ID" value="EDN00811.1"/>
    <property type="molecule type" value="Genomic_DNA"/>
</dbReference>
<comment type="caution">
    <text evidence="1">The sequence shown here is derived from an EMBL/GenBank/DDBJ whole genome shotgun (WGS) entry which is preliminary data.</text>
</comment>
<dbReference type="Proteomes" id="UP000003639">
    <property type="component" value="Unassembled WGS sequence"/>
</dbReference>
<evidence type="ECO:0000313" key="2">
    <source>
        <dbReference type="Proteomes" id="UP000003639"/>
    </source>
</evidence>
<reference evidence="1 2" key="2">
    <citation type="submission" date="2007-06" db="EMBL/GenBank/DDBJ databases">
        <title>Draft genome sequence of Pseudoflavonifractor capillosus ATCC 29799.</title>
        <authorList>
            <person name="Sudarsanam P."/>
            <person name="Ley R."/>
            <person name="Guruge J."/>
            <person name="Turnbaugh P.J."/>
            <person name="Mahowald M."/>
            <person name="Liep D."/>
            <person name="Gordon J."/>
        </authorList>
    </citation>
    <scope>NUCLEOTIDE SEQUENCE [LARGE SCALE GENOMIC DNA]</scope>
    <source>
        <strain evidence="1 2">ATCC 29799</strain>
    </source>
</reference>
<organism evidence="1 2">
    <name type="scientific">Pseudoflavonifractor capillosus ATCC 29799</name>
    <dbReference type="NCBI Taxonomy" id="411467"/>
    <lineage>
        <taxon>Bacteria</taxon>
        <taxon>Bacillati</taxon>
        <taxon>Bacillota</taxon>
        <taxon>Clostridia</taxon>
        <taxon>Eubacteriales</taxon>
        <taxon>Oscillospiraceae</taxon>
        <taxon>Pseudoflavonifractor</taxon>
    </lineage>
</organism>
<dbReference type="eggNOG" id="ENOG5033C28">
    <property type="taxonomic scope" value="Bacteria"/>
</dbReference>
<keyword evidence="2" id="KW-1185">Reference proteome</keyword>
<sequence>MKKFVTAIPLQAQGKLERKHYKAVGNLRLDMEETVSFPILTAFQGYVNPGEHSQIIAIRTDSENARRNFGILEQETAELCRKRGIPYPDIVVIDVPEDEAVTTHVATFRQLIDRFSDGDELFGCLTYGTKPLSEVVRMSIQYAYRVKKNASICCVVYGQIIRNSASEAKDSLVHDETALLRLDEIVRLLADQGVENPSGVLDALLAL</sequence>
<accession>A6NTP8</accession>
<reference evidence="1 2" key="1">
    <citation type="submission" date="2007-04" db="EMBL/GenBank/DDBJ databases">
        <authorList>
            <person name="Fulton L."/>
            <person name="Clifton S."/>
            <person name="Fulton B."/>
            <person name="Xu J."/>
            <person name="Minx P."/>
            <person name="Pepin K.H."/>
            <person name="Johnson M."/>
            <person name="Thiruvilangam P."/>
            <person name="Bhonagiri V."/>
            <person name="Nash W.E."/>
            <person name="Mardis E.R."/>
            <person name="Wilson R.K."/>
        </authorList>
    </citation>
    <scope>NUCLEOTIDE SEQUENCE [LARGE SCALE GENOMIC DNA]</scope>
    <source>
        <strain evidence="1 2">ATCC 29799</strain>
    </source>
</reference>
<protein>
    <submittedName>
        <fullName evidence="1">Uncharacterized protein</fullName>
    </submittedName>
</protein>
<dbReference type="RefSeq" id="WP_006572125.1">
    <property type="nucleotide sequence ID" value="NZ_AAXG02000010.1"/>
</dbReference>
<name>A6NTP8_9FIRM</name>
<gene>
    <name evidence="1" type="ORF">BACCAP_01577</name>
</gene>
<dbReference type="AlphaFoldDB" id="A6NTP8"/>
<evidence type="ECO:0000313" key="1">
    <source>
        <dbReference type="EMBL" id="EDN00811.1"/>
    </source>
</evidence>